<feature type="compositionally biased region" description="Polar residues" evidence="10">
    <location>
        <begin position="595"/>
        <end position="608"/>
    </location>
</feature>
<feature type="compositionally biased region" description="Polar residues" evidence="10">
    <location>
        <begin position="723"/>
        <end position="748"/>
    </location>
</feature>
<keyword evidence="2" id="KW-0723">Serine/threonine-protein kinase</keyword>
<dbReference type="Gene3D" id="1.10.510.10">
    <property type="entry name" value="Transferase(Phosphotransferase) domain 1"/>
    <property type="match status" value="1"/>
</dbReference>
<keyword evidence="6" id="KW-0067">ATP-binding</keyword>
<feature type="compositionally biased region" description="Polar residues" evidence="10">
    <location>
        <begin position="19"/>
        <end position="29"/>
    </location>
</feature>
<keyword evidence="9" id="KW-0175">Coiled coil</keyword>
<dbReference type="EMBL" id="CAJVPL010000356">
    <property type="protein sequence ID" value="CAG8487209.1"/>
    <property type="molecule type" value="Genomic_DNA"/>
</dbReference>
<comment type="caution">
    <text evidence="12">The sequence shown here is derived from an EMBL/GenBank/DDBJ whole genome shotgun (WGS) entry which is preliminary data.</text>
</comment>
<evidence type="ECO:0000256" key="9">
    <source>
        <dbReference type="SAM" id="Coils"/>
    </source>
</evidence>
<dbReference type="GO" id="GO:0004674">
    <property type="term" value="F:protein serine/threonine kinase activity"/>
    <property type="evidence" value="ECO:0007669"/>
    <property type="project" value="UniProtKB-KW"/>
</dbReference>
<dbReference type="GO" id="GO:0005524">
    <property type="term" value="F:ATP binding"/>
    <property type="evidence" value="ECO:0007669"/>
    <property type="project" value="UniProtKB-KW"/>
</dbReference>
<protein>
    <submittedName>
        <fullName evidence="12">7569_t:CDS:1</fullName>
    </submittedName>
</protein>
<dbReference type="InterPro" id="IPR011009">
    <property type="entry name" value="Kinase-like_dom_sf"/>
</dbReference>
<feature type="compositionally biased region" description="Low complexity" evidence="10">
    <location>
        <begin position="30"/>
        <end position="42"/>
    </location>
</feature>
<evidence type="ECO:0000313" key="13">
    <source>
        <dbReference type="Proteomes" id="UP000789831"/>
    </source>
</evidence>
<evidence type="ECO:0000256" key="10">
    <source>
        <dbReference type="SAM" id="MobiDB-lite"/>
    </source>
</evidence>
<feature type="compositionally biased region" description="Polar residues" evidence="10">
    <location>
        <begin position="368"/>
        <end position="383"/>
    </location>
</feature>
<dbReference type="PANTHER" id="PTHR48012:SF10">
    <property type="entry name" value="FI20177P1"/>
    <property type="match status" value="1"/>
</dbReference>
<feature type="region of interest" description="Disordered" evidence="10">
    <location>
        <begin position="650"/>
        <end position="829"/>
    </location>
</feature>
<feature type="compositionally biased region" description="Polar residues" evidence="10">
    <location>
        <begin position="575"/>
        <end position="587"/>
    </location>
</feature>
<feature type="compositionally biased region" description="Pro residues" evidence="10">
    <location>
        <begin position="113"/>
        <end position="130"/>
    </location>
</feature>
<feature type="compositionally biased region" description="Low complexity" evidence="10">
    <location>
        <begin position="776"/>
        <end position="798"/>
    </location>
</feature>
<feature type="compositionally biased region" description="Polar residues" evidence="10">
    <location>
        <begin position="437"/>
        <end position="448"/>
    </location>
</feature>
<dbReference type="GO" id="GO:0005737">
    <property type="term" value="C:cytoplasm"/>
    <property type="evidence" value="ECO:0007669"/>
    <property type="project" value="TreeGrafter"/>
</dbReference>
<accession>A0A9N8WEH9</accession>
<feature type="compositionally biased region" description="Acidic residues" evidence="10">
    <location>
        <begin position="384"/>
        <end position="395"/>
    </location>
</feature>
<evidence type="ECO:0000256" key="3">
    <source>
        <dbReference type="ARBA" id="ARBA00022679"/>
    </source>
</evidence>
<feature type="compositionally biased region" description="Low complexity" evidence="10">
    <location>
        <begin position="751"/>
        <end position="769"/>
    </location>
</feature>
<dbReference type="PROSITE" id="PS50011">
    <property type="entry name" value="PROTEIN_KINASE_DOM"/>
    <property type="match status" value="1"/>
</dbReference>
<evidence type="ECO:0000256" key="7">
    <source>
        <dbReference type="ARBA" id="ARBA00047899"/>
    </source>
</evidence>
<gene>
    <name evidence="12" type="ORF">AGERDE_LOCUS3551</name>
</gene>
<proteinExistence type="inferred from homology"/>
<feature type="compositionally biased region" description="Acidic residues" evidence="10">
    <location>
        <begin position="350"/>
        <end position="360"/>
    </location>
</feature>
<feature type="region of interest" description="Disordered" evidence="10">
    <location>
        <begin position="350"/>
        <end position="405"/>
    </location>
</feature>
<comment type="catalytic activity">
    <reaction evidence="7">
        <text>L-threonyl-[protein] + ATP = O-phospho-L-threonyl-[protein] + ADP + H(+)</text>
        <dbReference type="Rhea" id="RHEA:46608"/>
        <dbReference type="Rhea" id="RHEA-COMP:11060"/>
        <dbReference type="Rhea" id="RHEA-COMP:11605"/>
        <dbReference type="ChEBI" id="CHEBI:15378"/>
        <dbReference type="ChEBI" id="CHEBI:30013"/>
        <dbReference type="ChEBI" id="CHEBI:30616"/>
        <dbReference type="ChEBI" id="CHEBI:61977"/>
        <dbReference type="ChEBI" id="CHEBI:456216"/>
        <dbReference type="EC" id="2.7.11.1"/>
    </reaction>
</comment>
<feature type="domain" description="Protein kinase" evidence="11">
    <location>
        <begin position="854"/>
        <end position="1109"/>
    </location>
</feature>
<dbReference type="SMART" id="SM00220">
    <property type="entry name" value="S_TKc"/>
    <property type="match status" value="1"/>
</dbReference>
<dbReference type="OrthoDB" id="5979581at2759"/>
<keyword evidence="5" id="KW-0418">Kinase</keyword>
<feature type="compositionally biased region" description="Low complexity" evidence="10">
    <location>
        <begin position="704"/>
        <end position="722"/>
    </location>
</feature>
<feature type="region of interest" description="Disordered" evidence="10">
    <location>
        <begin position="420"/>
        <end position="478"/>
    </location>
</feature>
<evidence type="ECO:0000256" key="5">
    <source>
        <dbReference type="ARBA" id="ARBA00022777"/>
    </source>
</evidence>
<dbReference type="PANTHER" id="PTHR48012">
    <property type="entry name" value="STERILE20-LIKE KINASE, ISOFORM B-RELATED"/>
    <property type="match status" value="1"/>
</dbReference>
<dbReference type="PROSITE" id="PS00108">
    <property type="entry name" value="PROTEIN_KINASE_ST"/>
    <property type="match status" value="1"/>
</dbReference>
<feature type="region of interest" description="Disordered" evidence="10">
    <location>
        <begin position="1"/>
        <end position="148"/>
    </location>
</feature>
<feature type="compositionally biased region" description="Low complexity" evidence="10">
    <location>
        <begin position="554"/>
        <end position="574"/>
    </location>
</feature>
<keyword evidence="3" id="KW-0808">Transferase</keyword>
<organism evidence="12 13">
    <name type="scientific">Ambispora gerdemannii</name>
    <dbReference type="NCBI Taxonomy" id="144530"/>
    <lineage>
        <taxon>Eukaryota</taxon>
        <taxon>Fungi</taxon>
        <taxon>Fungi incertae sedis</taxon>
        <taxon>Mucoromycota</taxon>
        <taxon>Glomeromycotina</taxon>
        <taxon>Glomeromycetes</taxon>
        <taxon>Archaeosporales</taxon>
        <taxon>Ambisporaceae</taxon>
        <taxon>Ambispora</taxon>
    </lineage>
</organism>
<evidence type="ECO:0000256" key="6">
    <source>
        <dbReference type="ARBA" id="ARBA00022840"/>
    </source>
</evidence>
<feature type="coiled-coil region" evidence="9">
    <location>
        <begin position="159"/>
        <end position="214"/>
    </location>
</feature>
<dbReference type="InterPro" id="IPR050629">
    <property type="entry name" value="STE20/SPS1-PAK"/>
</dbReference>
<reference evidence="12" key="1">
    <citation type="submission" date="2021-06" db="EMBL/GenBank/DDBJ databases">
        <authorList>
            <person name="Kallberg Y."/>
            <person name="Tangrot J."/>
            <person name="Rosling A."/>
        </authorList>
    </citation>
    <scope>NUCLEOTIDE SEQUENCE</scope>
    <source>
        <strain evidence="12">MT106</strain>
    </source>
</reference>
<keyword evidence="4" id="KW-0547">Nucleotide-binding</keyword>
<keyword evidence="13" id="KW-1185">Reference proteome</keyword>
<name>A0A9N8WEH9_9GLOM</name>
<feature type="compositionally biased region" description="Low complexity" evidence="10">
    <location>
        <begin position="663"/>
        <end position="683"/>
    </location>
</feature>
<evidence type="ECO:0000256" key="8">
    <source>
        <dbReference type="ARBA" id="ARBA00048679"/>
    </source>
</evidence>
<feature type="compositionally biased region" description="Polar residues" evidence="10">
    <location>
        <begin position="799"/>
        <end position="829"/>
    </location>
</feature>
<dbReference type="Pfam" id="PF00069">
    <property type="entry name" value="Pkinase"/>
    <property type="match status" value="1"/>
</dbReference>
<feature type="compositionally biased region" description="Low complexity" evidence="10">
    <location>
        <begin position="461"/>
        <end position="475"/>
    </location>
</feature>
<evidence type="ECO:0000256" key="4">
    <source>
        <dbReference type="ARBA" id="ARBA00022741"/>
    </source>
</evidence>
<evidence type="ECO:0000259" key="11">
    <source>
        <dbReference type="PROSITE" id="PS50011"/>
    </source>
</evidence>
<feature type="compositionally biased region" description="Basic and acidic residues" evidence="10">
    <location>
        <begin position="8"/>
        <end position="18"/>
    </location>
</feature>
<dbReference type="Proteomes" id="UP000789831">
    <property type="component" value="Unassembled WGS sequence"/>
</dbReference>
<sequence length="1114" mass="121989">MPPPGRSRFKESTKEKLSQGRTSASVSKPTNTTITTSTRAHTPMANSNSRKNGAMAIKEHPLLRGSSSKSTVATSNSKTTATSNKKVSSTHRPTTPSGKNFVEINKQTAGTKSPPPTPRVVPRTPSPDTCPSPTKKKPATTHADFSKPNAKNKKLKIFLADRAQELHEAEVEIQECEEVILALQERVRQVEARNRELQSENDILSAKVFEHESQKSPTSILSAIMNNTQRIRGEENTVKVAPAPIVPAPNVTTPILSTANVIMPKQTPQPSVLSTLVTPIANAKVNNPLTPTPVSDNGSIQRFSSPIESKPLAQPLYNNSSSAAPLITQSRIQPTKMESPLKPETAIMEETDDSDDEFSFNDDKNEYDQNVFSGNGIHSSVSSFDEDNSDEETHDNDELPNTPFNVQKVKPVIKITHDKANFSDSPSLEINPKQLADSDNSSEQSLNVDSHKISNIGGKSSFGNNPLNSNSNPKPVTSNHLADFQQLVNGNEQPIQSSSLVTKLALEKSSQDYFSYSHESTVNPVHRESFSSVKSDESDMWSTPSASSSHHEYYSSSATSRSTTRTTQSTNSISAFGSPSQRSLHYNTNEDENNSSHPSLAASYTDNPLPFNPTNEFFYYSQNRVAQNDSANPQQQNNSEQLVLNSENSNLSSTAGLNSNGCSISERSQSQQSFSSTSDIQSSVASSENSTTPTPVNDRPSTPKKLLNQSSAKKSSQSSNRSMACSNDSSRPSTSQAHYRLLSPTSVSPARPRNPTPLTSSSSTESLNNFANSTDNTSSATPLSSLSKSSSSQNSTPAFNSNRSAPLVQDETQSTDNTFSPPTPPDTNDSMAVFKHYLRLLSETCSRNSPLNHYELQKYIDEGSSAKVYAATSRDTREELAIKVIPLTYSLEFIFNEIYVLKNLKHKNVVGYKESFLRWDGKTREIWTVMEKCSRGDVTSRAGNISQKEVARIARDILNGLKHVHETGIIHRDIKLENILMAANNDVKIADFGVCSLTPTSTTGMVGTIPYMAPDVVNVNENNPYSTKADIWSLGICILELLTGKAAWGRLNDTEIFSMLKRGEKPPTFGRLRKKADIGWEAVDFLERCFVKNSELRCSAEELLQHPFITSLLA</sequence>
<feature type="compositionally biased region" description="Polar residues" evidence="10">
    <location>
        <begin position="684"/>
        <end position="695"/>
    </location>
</feature>
<dbReference type="Gene3D" id="3.30.200.20">
    <property type="entry name" value="Phosphorylase Kinase, domain 1"/>
    <property type="match status" value="1"/>
</dbReference>
<dbReference type="InterPro" id="IPR000719">
    <property type="entry name" value="Prot_kinase_dom"/>
</dbReference>
<evidence type="ECO:0000256" key="1">
    <source>
        <dbReference type="ARBA" id="ARBA00008874"/>
    </source>
</evidence>
<dbReference type="AlphaFoldDB" id="A0A9N8WEH9"/>
<feature type="compositionally biased region" description="Low complexity" evidence="10">
    <location>
        <begin position="66"/>
        <end position="87"/>
    </location>
</feature>
<feature type="compositionally biased region" description="Basic and acidic residues" evidence="10">
    <location>
        <begin position="525"/>
        <end position="537"/>
    </location>
</feature>
<dbReference type="SUPFAM" id="SSF56112">
    <property type="entry name" value="Protein kinase-like (PK-like)"/>
    <property type="match status" value="1"/>
</dbReference>
<feature type="region of interest" description="Disordered" evidence="10">
    <location>
        <begin position="516"/>
        <end position="608"/>
    </location>
</feature>
<evidence type="ECO:0000256" key="2">
    <source>
        <dbReference type="ARBA" id="ARBA00022527"/>
    </source>
</evidence>
<dbReference type="InterPro" id="IPR008271">
    <property type="entry name" value="Ser/Thr_kinase_AS"/>
</dbReference>
<comment type="catalytic activity">
    <reaction evidence="8">
        <text>L-seryl-[protein] + ATP = O-phospho-L-seryl-[protein] + ADP + H(+)</text>
        <dbReference type="Rhea" id="RHEA:17989"/>
        <dbReference type="Rhea" id="RHEA-COMP:9863"/>
        <dbReference type="Rhea" id="RHEA-COMP:11604"/>
        <dbReference type="ChEBI" id="CHEBI:15378"/>
        <dbReference type="ChEBI" id="CHEBI:29999"/>
        <dbReference type="ChEBI" id="CHEBI:30616"/>
        <dbReference type="ChEBI" id="CHEBI:83421"/>
        <dbReference type="ChEBI" id="CHEBI:456216"/>
        <dbReference type="EC" id="2.7.11.1"/>
    </reaction>
</comment>
<comment type="similarity">
    <text evidence="1">Belongs to the protein kinase superfamily. STE Ser/Thr protein kinase family. STE20 subfamily.</text>
</comment>
<evidence type="ECO:0000313" key="12">
    <source>
        <dbReference type="EMBL" id="CAG8487209.1"/>
    </source>
</evidence>